<feature type="repeat" description="TPR" evidence="16">
    <location>
        <begin position="480"/>
        <end position="513"/>
    </location>
</feature>
<dbReference type="PANTHER" id="PTHR44809">
    <property type="match status" value="1"/>
</dbReference>
<organism evidence="19 20">
    <name type="scientific">Popillia japonica</name>
    <name type="common">Japanese beetle</name>
    <dbReference type="NCBI Taxonomy" id="7064"/>
    <lineage>
        <taxon>Eukaryota</taxon>
        <taxon>Metazoa</taxon>
        <taxon>Ecdysozoa</taxon>
        <taxon>Arthropoda</taxon>
        <taxon>Hexapoda</taxon>
        <taxon>Insecta</taxon>
        <taxon>Pterygota</taxon>
        <taxon>Neoptera</taxon>
        <taxon>Endopterygota</taxon>
        <taxon>Coleoptera</taxon>
        <taxon>Polyphaga</taxon>
        <taxon>Scarabaeiformia</taxon>
        <taxon>Scarabaeidae</taxon>
        <taxon>Rutelinae</taxon>
        <taxon>Popillia</taxon>
    </lineage>
</organism>
<dbReference type="GO" id="GO:0004169">
    <property type="term" value="F:dolichyl-phosphate-mannose-protein mannosyltransferase activity"/>
    <property type="evidence" value="ECO:0007669"/>
    <property type="project" value="UniProtKB-EC"/>
</dbReference>
<dbReference type="SUPFAM" id="SSF48452">
    <property type="entry name" value="TPR-like"/>
    <property type="match status" value="1"/>
</dbReference>
<dbReference type="PANTHER" id="PTHR44809:SF1">
    <property type="entry name" value="PROTEIN O-MANNOSYL-TRANSFERASE TMTC1"/>
    <property type="match status" value="1"/>
</dbReference>
<dbReference type="GO" id="GO:0005783">
    <property type="term" value="C:endoplasmic reticulum"/>
    <property type="evidence" value="ECO:0007669"/>
    <property type="project" value="UniProtKB-SubCell"/>
</dbReference>
<feature type="domain" description="DUF1736" evidence="18">
    <location>
        <begin position="225"/>
        <end position="297"/>
    </location>
</feature>
<comment type="caution">
    <text evidence="19">The sequence shown here is derived from an EMBL/GenBank/DDBJ whole genome shotgun (WGS) entry which is preliminary data.</text>
</comment>
<evidence type="ECO:0000256" key="11">
    <source>
        <dbReference type="ARBA" id="ARBA00022824"/>
    </source>
</evidence>
<comment type="catalytic activity">
    <reaction evidence="14">
        <text>a di-trans,poly-cis-dolichyl beta-D-mannosyl phosphate + L-threonyl-[protein] = 3-O-(alpha-D-mannosyl)-L-threonyl-[protein] + a di-trans,poly-cis-dolichyl phosphate + H(+)</text>
        <dbReference type="Rhea" id="RHEA:53396"/>
        <dbReference type="Rhea" id="RHEA-COMP:11060"/>
        <dbReference type="Rhea" id="RHEA-COMP:13547"/>
        <dbReference type="Rhea" id="RHEA-COMP:19498"/>
        <dbReference type="Rhea" id="RHEA-COMP:19501"/>
        <dbReference type="ChEBI" id="CHEBI:15378"/>
        <dbReference type="ChEBI" id="CHEBI:30013"/>
        <dbReference type="ChEBI" id="CHEBI:57683"/>
        <dbReference type="ChEBI" id="CHEBI:58211"/>
        <dbReference type="ChEBI" id="CHEBI:137323"/>
        <dbReference type="EC" id="2.4.1.109"/>
    </reaction>
</comment>
<evidence type="ECO:0000256" key="1">
    <source>
        <dbReference type="ARBA" id="ARBA00003582"/>
    </source>
</evidence>
<feature type="transmembrane region" description="Helical" evidence="17">
    <location>
        <begin position="375"/>
        <end position="392"/>
    </location>
</feature>
<dbReference type="InterPro" id="IPR052943">
    <property type="entry name" value="TMTC_O-mannosyl-trnsfr"/>
</dbReference>
<protein>
    <recommendedName>
        <fullName evidence="6">dolichyl-phosphate-mannose--protein mannosyltransferase</fullName>
        <ecNumber evidence="6">2.4.1.109</ecNumber>
    </recommendedName>
</protein>
<name>A0AAW1K053_POPJA</name>
<evidence type="ECO:0000259" key="18">
    <source>
        <dbReference type="Pfam" id="PF08409"/>
    </source>
</evidence>
<keyword evidence="10 16" id="KW-0802">TPR repeat</keyword>
<dbReference type="GO" id="GO:0016020">
    <property type="term" value="C:membrane"/>
    <property type="evidence" value="ECO:0007669"/>
    <property type="project" value="UniProtKB-SubCell"/>
</dbReference>
<evidence type="ECO:0000256" key="10">
    <source>
        <dbReference type="ARBA" id="ARBA00022803"/>
    </source>
</evidence>
<comment type="catalytic activity">
    <reaction evidence="15">
        <text>a di-trans,poly-cis-dolichyl beta-D-mannosyl phosphate + L-seryl-[protein] = 3-O-(alpha-D-mannosyl)-L-seryl-[protein] + a di-trans,poly-cis-dolichyl phosphate + H(+)</text>
        <dbReference type="Rhea" id="RHEA:17377"/>
        <dbReference type="Rhea" id="RHEA-COMP:9863"/>
        <dbReference type="Rhea" id="RHEA-COMP:13546"/>
        <dbReference type="Rhea" id="RHEA-COMP:19498"/>
        <dbReference type="Rhea" id="RHEA-COMP:19501"/>
        <dbReference type="ChEBI" id="CHEBI:15378"/>
        <dbReference type="ChEBI" id="CHEBI:29999"/>
        <dbReference type="ChEBI" id="CHEBI:57683"/>
        <dbReference type="ChEBI" id="CHEBI:58211"/>
        <dbReference type="ChEBI" id="CHEBI:137321"/>
        <dbReference type="EC" id="2.4.1.109"/>
    </reaction>
</comment>
<evidence type="ECO:0000256" key="4">
    <source>
        <dbReference type="ARBA" id="ARBA00004922"/>
    </source>
</evidence>
<dbReference type="Pfam" id="PF08409">
    <property type="entry name" value="TMTC_DUF1736"/>
    <property type="match status" value="1"/>
</dbReference>
<keyword evidence="20" id="KW-1185">Reference proteome</keyword>
<evidence type="ECO:0000256" key="14">
    <source>
        <dbReference type="ARBA" id="ARBA00045085"/>
    </source>
</evidence>
<evidence type="ECO:0000256" key="16">
    <source>
        <dbReference type="PROSITE-ProRule" id="PRU00339"/>
    </source>
</evidence>
<keyword evidence="9" id="KW-0677">Repeat</keyword>
<feature type="transmembrane region" description="Helical" evidence="17">
    <location>
        <begin position="347"/>
        <end position="368"/>
    </location>
</feature>
<evidence type="ECO:0000256" key="5">
    <source>
        <dbReference type="ARBA" id="ARBA00007882"/>
    </source>
</evidence>
<dbReference type="Pfam" id="PF13181">
    <property type="entry name" value="TPR_8"/>
    <property type="match status" value="2"/>
</dbReference>
<comment type="pathway">
    <text evidence="4">Protein modification; protein glycosylation.</text>
</comment>
<comment type="similarity">
    <text evidence="5">Belongs to the TMTC family.</text>
</comment>
<proteinExistence type="inferred from homology"/>
<evidence type="ECO:0000256" key="7">
    <source>
        <dbReference type="ARBA" id="ARBA00022679"/>
    </source>
</evidence>
<evidence type="ECO:0000256" key="2">
    <source>
        <dbReference type="ARBA" id="ARBA00004141"/>
    </source>
</evidence>
<feature type="transmembrane region" description="Helical" evidence="17">
    <location>
        <begin position="243"/>
        <end position="267"/>
    </location>
</feature>
<dbReference type="SMART" id="SM00028">
    <property type="entry name" value="TPR"/>
    <property type="match status" value="4"/>
</dbReference>
<reference evidence="19 20" key="1">
    <citation type="journal article" date="2024" name="BMC Genomics">
        <title>De novo assembly and annotation of Popillia japonica's genome with initial clues to its potential as an invasive pest.</title>
        <authorList>
            <person name="Cucini C."/>
            <person name="Boschi S."/>
            <person name="Funari R."/>
            <person name="Cardaioli E."/>
            <person name="Iannotti N."/>
            <person name="Marturano G."/>
            <person name="Paoli F."/>
            <person name="Bruttini M."/>
            <person name="Carapelli A."/>
            <person name="Frati F."/>
            <person name="Nardi F."/>
        </authorList>
    </citation>
    <scope>NUCLEOTIDE SEQUENCE [LARGE SCALE GENOMIC DNA]</scope>
    <source>
        <strain evidence="19">DMR45628</strain>
    </source>
</reference>
<keyword evidence="8 17" id="KW-0812">Transmembrane</keyword>
<keyword evidence="11" id="KW-0256">Endoplasmic reticulum</keyword>
<dbReference type="Gene3D" id="1.25.40.10">
    <property type="entry name" value="Tetratricopeptide repeat domain"/>
    <property type="match status" value="2"/>
</dbReference>
<accession>A0AAW1K053</accession>
<dbReference type="EC" id="2.4.1.109" evidence="6"/>
<dbReference type="PROSITE" id="PS50005">
    <property type="entry name" value="TPR"/>
    <property type="match status" value="1"/>
</dbReference>
<feature type="transmembrane region" description="Helical" evidence="17">
    <location>
        <begin position="287"/>
        <end position="306"/>
    </location>
</feature>
<comment type="function">
    <text evidence="1">Transfers mannosyl residues to the hydroxyl group of serine or threonine residues.</text>
</comment>
<evidence type="ECO:0000313" key="19">
    <source>
        <dbReference type="EMBL" id="KAK9710451.1"/>
    </source>
</evidence>
<dbReference type="InterPro" id="IPR013618">
    <property type="entry name" value="TMTC_DUF1736"/>
</dbReference>
<dbReference type="EMBL" id="JASPKY010000293">
    <property type="protein sequence ID" value="KAK9710451.1"/>
    <property type="molecule type" value="Genomic_DNA"/>
</dbReference>
<dbReference type="AlphaFoldDB" id="A0AAW1K053"/>
<evidence type="ECO:0000313" key="20">
    <source>
        <dbReference type="Proteomes" id="UP001458880"/>
    </source>
</evidence>
<comment type="subcellular location">
    <subcellularLocation>
        <location evidence="3">Endoplasmic reticulum</location>
    </subcellularLocation>
    <subcellularLocation>
        <location evidence="2">Membrane</location>
        <topology evidence="2">Multi-pass membrane protein</topology>
    </subcellularLocation>
</comment>
<evidence type="ECO:0000256" key="15">
    <source>
        <dbReference type="ARBA" id="ARBA00045102"/>
    </source>
</evidence>
<evidence type="ECO:0000256" key="8">
    <source>
        <dbReference type="ARBA" id="ARBA00022692"/>
    </source>
</evidence>
<dbReference type="InterPro" id="IPR011990">
    <property type="entry name" value="TPR-like_helical_dom_sf"/>
</dbReference>
<sequence length="708" mass="80643">MDVATPFFPRHTEIKWANLIVNQDQIALFTLEEILVAIKKMTGKKTSGLDGFSPEIIKAVVEDHPQKAIGYAVVLHNYAGLKCFFSLLQVTGIVGRADVLACIFFLVSFLAYHGKQDGRCHIWTSITLGGLSMLAKETGVTVFLVNLAYDFYRSLGGLSMLAKETGVTVFLVNLAYDFYRCWPNIKRTISEVRWTTETQQFANRAAKILTSLGLLLTIRLALLQGSLPKFSQQDNPTAFHPSLYVRILTFCYLAAFNWWLLLCPATLSHDWQMGSIPLVTSIGDSRNLITCLFFGLALFLAVKSLIDFEFQRHVPLVLGCLLLVLPFLPATNLVVTVGFVVAERVLYIPSTGCILLTVYGIQLIWNAYSRHRQTVLCFIFLVLTTSCLRTVIRNKDWRSRESLLRAGLMTLPHNAKMHYNFANFLRDSGRPELAKSHYRNALKLWPTYASAHNNLGTLITNKDEAEKHFLLAIRYSAEHVNAHYNLGRLYRKANQTVDSERMLRRCIYIEPKFIPAYIELARLRGPQDRNVGSLLKAIVQINPMDPNYITIYGYWLLNKGNRAAALKQYWRALALSPSYMEAILGAARILRKSGDHGRLFQLVTRWQSILRESKGQPPSKSHLYLYEWQLKNELSNKAKAYDGCPQSCTQRYIVQKSTIVSGSKWNRPCNRTKSRLLVTTTRQCRITRRIQKYRTTTPLLVHQILDTV</sequence>
<gene>
    <name evidence="19" type="ORF">QE152_g26042</name>
</gene>
<keyword evidence="13 17" id="KW-0472">Membrane</keyword>
<evidence type="ECO:0000256" key="12">
    <source>
        <dbReference type="ARBA" id="ARBA00022989"/>
    </source>
</evidence>
<evidence type="ECO:0000256" key="17">
    <source>
        <dbReference type="SAM" id="Phobius"/>
    </source>
</evidence>
<evidence type="ECO:0000256" key="6">
    <source>
        <dbReference type="ARBA" id="ARBA00012839"/>
    </source>
</evidence>
<keyword evidence="7" id="KW-0808">Transferase</keyword>
<evidence type="ECO:0000256" key="3">
    <source>
        <dbReference type="ARBA" id="ARBA00004240"/>
    </source>
</evidence>
<dbReference type="Proteomes" id="UP001458880">
    <property type="component" value="Unassembled WGS sequence"/>
</dbReference>
<keyword evidence="12 17" id="KW-1133">Transmembrane helix</keyword>
<evidence type="ECO:0000256" key="9">
    <source>
        <dbReference type="ARBA" id="ARBA00022737"/>
    </source>
</evidence>
<dbReference type="InterPro" id="IPR019734">
    <property type="entry name" value="TPR_rpt"/>
</dbReference>
<evidence type="ECO:0000256" key="13">
    <source>
        <dbReference type="ARBA" id="ARBA00023136"/>
    </source>
</evidence>
<feature type="transmembrane region" description="Helical" evidence="17">
    <location>
        <begin position="318"/>
        <end position="341"/>
    </location>
</feature>